<evidence type="ECO:0000313" key="2">
    <source>
        <dbReference type="Proteomes" id="UP000315344"/>
    </source>
</evidence>
<accession>A0A533I4A7</accession>
<dbReference type="Proteomes" id="UP000315344">
    <property type="component" value="Unassembled WGS sequence"/>
</dbReference>
<name>A0A533I4A7_PARDE</name>
<reference evidence="1 2" key="1">
    <citation type="journal article" date="2017" name="Nat. Commun.">
        <title>In situ click chemistry generation of cyclooxygenase-2 inhibitors.</title>
        <authorList>
            <person name="Bhardwaj A."/>
            <person name="Kaur J."/>
            <person name="Wuest M."/>
            <person name="Wuest F."/>
        </authorList>
    </citation>
    <scope>NUCLEOTIDE SEQUENCE [LARGE SCALE GENOMIC DNA]</scope>
    <source>
        <strain evidence="1">S2_012_000_R3_94</strain>
    </source>
</reference>
<proteinExistence type="predicted"/>
<protein>
    <submittedName>
        <fullName evidence="1">Uncharacterized protein</fullName>
    </submittedName>
</protein>
<dbReference type="EMBL" id="VAFL01000015">
    <property type="protein sequence ID" value="TKW65204.1"/>
    <property type="molecule type" value="Genomic_DNA"/>
</dbReference>
<evidence type="ECO:0000313" key="1">
    <source>
        <dbReference type="EMBL" id="TKW65204.1"/>
    </source>
</evidence>
<dbReference type="AlphaFoldDB" id="A0A533I4A7"/>
<sequence length="60" mass="6856">MSNIERKVLSIIECNQHLSALHLQDHIWKQLLVLVSEANIKRMLEEARAKAHQAGSVTPR</sequence>
<comment type="caution">
    <text evidence="1">The sequence shown here is derived from an EMBL/GenBank/DDBJ whole genome shotgun (WGS) entry which is preliminary data.</text>
</comment>
<organism evidence="1 2">
    <name type="scientific">Paracoccus denitrificans</name>
    <dbReference type="NCBI Taxonomy" id="266"/>
    <lineage>
        <taxon>Bacteria</taxon>
        <taxon>Pseudomonadati</taxon>
        <taxon>Pseudomonadota</taxon>
        <taxon>Alphaproteobacteria</taxon>
        <taxon>Rhodobacterales</taxon>
        <taxon>Paracoccaceae</taxon>
        <taxon>Paracoccus</taxon>
    </lineage>
</organism>
<gene>
    <name evidence="1" type="ORF">DI616_15870</name>
</gene>